<dbReference type="VEuPathDB" id="FungiDB:SPRG_19391"/>
<keyword evidence="2" id="KW-1185">Reference proteome</keyword>
<dbReference type="RefSeq" id="XP_012196271.1">
    <property type="nucleotide sequence ID" value="XM_012340881.1"/>
</dbReference>
<evidence type="ECO:0000313" key="2">
    <source>
        <dbReference type="Proteomes" id="UP000030745"/>
    </source>
</evidence>
<dbReference type="GeneID" id="24140781"/>
<evidence type="ECO:0000313" key="1">
    <source>
        <dbReference type="EMBL" id="KDO33212.1"/>
    </source>
</evidence>
<dbReference type="KEGG" id="spar:SPRG_19391"/>
<dbReference type="EMBL" id="KK583193">
    <property type="protein sequence ID" value="KDO33212.1"/>
    <property type="molecule type" value="Genomic_DNA"/>
</dbReference>
<dbReference type="AlphaFoldDB" id="A0A067D2H8"/>
<proteinExistence type="predicted"/>
<name>A0A067D2H8_SAPPC</name>
<reference evidence="1 2" key="1">
    <citation type="journal article" date="2013" name="PLoS Genet.">
        <title>Distinctive expansion of potential virulence genes in the genome of the oomycete fish pathogen Saprolegnia parasitica.</title>
        <authorList>
            <person name="Jiang R.H."/>
            <person name="de Bruijn I."/>
            <person name="Haas B.J."/>
            <person name="Belmonte R."/>
            <person name="Lobach L."/>
            <person name="Christie J."/>
            <person name="van den Ackerveken G."/>
            <person name="Bottin A."/>
            <person name="Bulone V."/>
            <person name="Diaz-Moreno S.M."/>
            <person name="Dumas B."/>
            <person name="Fan L."/>
            <person name="Gaulin E."/>
            <person name="Govers F."/>
            <person name="Grenville-Briggs L.J."/>
            <person name="Horner N.R."/>
            <person name="Levin J.Z."/>
            <person name="Mammella M."/>
            <person name="Meijer H.J."/>
            <person name="Morris P."/>
            <person name="Nusbaum C."/>
            <person name="Oome S."/>
            <person name="Phillips A.J."/>
            <person name="van Rooyen D."/>
            <person name="Rzeszutek E."/>
            <person name="Saraiva M."/>
            <person name="Secombes C.J."/>
            <person name="Seidl M.F."/>
            <person name="Snel B."/>
            <person name="Stassen J.H."/>
            <person name="Sykes S."/>
            <person name="Tripathy S."/>
            <person name="van den Berg H."/>
            <person name="Vega-Arreguin J.C."/>
            <person name="Wawra S."/>
            <person name="Young S.K."/>
            <person name="Zeng Q."/>
            <person name="Dieguez-Uribeondo J."/>
            <person name="Russ C."/>
            <person name="Tyler B.M."/>
            <person name="van West P."/>
        </authorList>
    </citation>
    <scope>NUCLEOTIDE SEQUENCE [LARGE SCALE GENOMIC DNA]</scope>
    <source>
        <strain evidence="1 2">CBS 223.65</strain>
    </source>
</reference>
<dbReference type="Proteomes" id="UP000030745">
    <property type="component" value="Unassembled WGS sequence"/>
</dbReference>
<organism evidence="1 2">
    <name type="scientific">Saprolegnia parasitica (strain CBS 223.65)</name>
    <dbReference type="NCBI Taxonomy" id="695850"/>
    <lineage>
        <taxon>Eukaryota</taxon>
        <taxon>Sar</taxon>
        <taxon>Stramenopiles</taxon>
        <taxon>Oomycota</taxon>
        <taxon>Saprolegniomycetes</taxon>
        <taxon>Saprolegniales</taxon>
        <taxon>Saprolegniaceae</taxon>
        <taxon>Saprolegnia</taxon>
    </lineage>
</organism>
<protein>
    <submittedName>
        <fullName evidence="1">Uncharacterized protein</fullName>
    </submittedName>
</protein>
<sequence>MRVSDLTGPARKRMIDRLYTTIRVAGEALEALEIHSKTTLFNTTNFSERMYLHGATAYRVVDVLGKKNVEANKIFTYAAGAMRCDGPGVDGEDLLKIMSAHYAKKLVDTLNVLLSEARLERVDAMPWTALEEGTIAGHSLSLGGWPTFVALKAEAPPVHCKIIKKLLKADQIKFELGPLVQQ</sequence>
<gene>
    <name evidence="1" type="ORF">SPRG_19391</name>
</gene>
<accession>A0A067D2H8</accession>